<organism evidence="2 3">
    <name type="scientific">Halorussus caseinilyticus</name>
    <dbReference type="NCBI Taxonomy" id="3034025"/>
    <lineage>
        <taxon>Archaea</taxon>
        <taxon>Methanobacteriati</taxon>
        <taxon>Methanobacteriota</taxon>
        <taxon>Stenosarchaea group</taxon>
        <taxon>Halobacteria</taxon>
        <taxon>Halobacteriales</taxon>
        <taxon>Haladaptataceae</taxon>
        <taxon>Halorussus</taxon>
    </lineage>
</organism>
<reference evidence="2 3" key="1">
    <citation type="journal article" date="2019" name="Int. J. Syst. Evol. Microbiol.">
        <title>The Global Catalogue of Microorganisms (GCM) 10K type strain sequencing project: providing services to taxonomists for standard genome sequencing and annotation.</title>
        <authorList>
            <consortium name="The Broad Institute Genomics Platform"/>
            <consortium name="The Broad Institute Genome Sequencing Center for Infectious Disease"/>
            <person name="Wu L."/>
            <person name="Ma J."/>
        </authorList>
    </citation>
    <scope>NUCLEOTIDE SEQUENCE [LARGE SCALE GENOMIC DNA]</scope>
    <source>
        <strain evidence="2 3">DT72</strain>
    </source>
</reference>
<proteinExistence type="predicted"/>
<evidence type="ECO:0000256" key="1">
    <source>
        <dbReference type="ARBA" id="ARBA00022649"/>
    </source>
</evidence>
<dbReference type="Proteomes" id="UP001596407">
    <property type="component" value="Unassembled WGS sequence"/>
</dbReference>
<dbReference type="AlphaFoldDB" id="A0ABD5WQ36"/>
<dbReference type="EMBL" id="JBHSZH010000005">
    <property type="protein sequence ID" value="MFC7080189.1"/>
    <property type="molecule type" value="Genomic_DNA"/>
</dbReference>
<gene>
    <name evidence="2" type="ORF">ACFQJ6_08730</name>
</gene>
<keyword evidence="3" id="KW-1185">Reference proteome</keyword>
<evidence type="ECO:0000313" key="2">
    <source>
        <dbReference type="EMBL" id="MFC7080189.1"/>
    </source>
</evidence>
<dbReference type="Pfam" id="PF02697">
    <property type="entry name" value="VAPB_antitox"/>
    <property type="match status" value="1"/>
</dbReference>
<evidence type="ECO:0000313" key="3">
    <source>
        <dbReference type="Proteomes" id="UP001596407"/>
    </source>
</evidence>
<name>A0ABD5WQ36_9EURY</name>
<comment type="caution">
    <text evidence="2">The sequence shown here is derived from an EMBL/GenBank/DDBJ whole genome shotgun (WGS) entry which is preliminary data.</text>
</comment>
<protein>
    <submittedName>
        <fullName evidence="2">Antitoxin VapB family protein</fullName>
    </submittedName>
</protein>
<dbReference type="InterPro" id="IPR003847">
    <property type="entry name" value="Put_antitoxin"/>
</dbReference>
<sequence length="70" mass="8105">MEGKIRISDETDERLEARKGDDESVTDLLERLTDDERDIYAGFGVWSDSDATEAMRKAHEHINEDAETYR</sequence>
<dbReference type="RefSeq" id="WP_276281982.1">
    <property type="nucleotide sequence ID" value="NZ_CP119809.1"/>
</dbReference>
<keyword evidence="1" id="KW-1277">Toxin-antitoxin system</keyword>
<dbReference type="GeneID" id="79303211"/>
<accession>A0ABD5WQ36</accession>